<proteinExistence type="predicted"/>
<dbReference type="RefSeq" id="WP_371839114.1">
    <property type="nucleotide sequence ID" value="NZ_JBGMEK010000022.1"/>
</dbReference>
<comment type="caution">
    <text evidence="1">The sequence shown here is derived from an EMBL/GenBank/DDBJ whole genome shotgun (WGS) entry which is preliminary data.</text>
</comment>
<sequence length="75" mass="8890">MQFGLHERRCEKSDKLIVTIYSDLVLKSIDWVLEVFIPGISSDYRNTFINNNISYFEVNETETILFSASDYNMWE</sequence>
<name>A0ABV4P073_9GAMM</name>
<protein>
    <submittedName>
        <fullName evidence="1">Uncharacterized protein</fullName>
    </submittedName>
</protein>
<accession>A0ABV4P073</accession>
<keyword evidence="2" id="KW-1185">Reference proteome</keyword>
<reference evidence="1 2" key="1">
    <citation type="submission" date="2024-08" db="EMBL/GenBank/DDBJ databases">
        <authorList>
            <person name="Ishaq N."/>
        </authorList>
    </citation>
    <scope>NUCLEOTIDE SEQUENCE [LARGE SCALE GENOMIC DNA]</scope>
    <source>
        <strain evidence="1 2">DSM 18651</strain>
    </source>
</reference>
<evidence type="ECO:0000313" key="2">
    <source>
        <dbReference type="Proteomes" id="UP001569428"/>
    </source>
</evidence>
<organism evidence="1 2">
    <name type="scientific">Microbulbifer epialgicus</name>
    <dbReference type="NCBI Taxonomy" id="393907"/>
    <lineage>
        <taxon>Bacteria</taxon>
        <taxon>Pseudomonadati</taxon>
        <taxon>Pseudomonadota</taxon>
        <taxon>Gammaproteobacteria</taxon>
        <taxon>Cellvibrionales</taxon>
        <taxon>Microbulbiferaceae</taxon>
        <taxon>Microbulbifer</taxon>
    </lineage>
</organism>
<gene>
    <name evidence="1" type="ORF">ACCI49_11535</name>
</gene>
<dbReference type="Proteomes" id="UP001569428">
    <property type="component" value="Unassembled WGS sequence"/>
</dbReference>
<dbReference type="EMBL" id="JBGMEK010000022">
    <property type="protein sequence ID" value="MFA0811551.1"/>
    <property type="molecule type" value="Genomic_DNA"/>
</dbReference>
<evidence type="ECO:0000313" key="1">
    <source>
        <dbReference type="EMBL" id="MFA0811551.1"/>
    </source>
</evidence>